<evidence type="ECO:0000259" key="1">
    <source>
        <dbReference type="Pfam" id="PF05378"/>
    </source>
</evidence>
<dbReference type="Proteomes" id="UP000019225">
    <property type="component" value="Chromosome"/>
</dbReference>
<evidence type="ECO:0000313" key="2">
    <source>
        <dbReference type="EMBL" id="AHH99989.1"/>
    </source>
</evidence>
<protein>
    <recommendedName>
        <fullName evidence="1">Hydantoinase/oxoprolinase N-terminal domain-containing protein</fullName>
    </recommendedName>
</protein>
<feature type="domain" description="Hydantoinase/oxoprolinase N-terminal" evidence="1">
    <location>
        <begin position="116"/>
        <end position="205"/>
    </location>
</feature>
<dbReference type="OrthoDB" id="9768323at2"/>
<sequence length="503" mass="51683">MITEDPYPTRALPEDTPVLRRCRLGIALDSERFSAALVDGEGTVLASTEQASPVAAATEVLPVALRHIMAQAGPRGITLDHIDRVLLAVSEVDGLAGLPGSNPNWRRWPGQLGPVAVIRLGRATTALPPLAGWPPDLHAALSVAETCVGGGARMDGSDFEPLDAAGLVAFAREIAGKVSAVAVSSVFAPVMPSHELAAAGLLRAELGDSVPIVLSHEVGGMGLLERENATVLQAALLRRAWGAAHRLRRSLVDAGLPEAEPFLARNDGSVMTVDYALTRSLLMHGATWAAGARGAALLAGESEALVAFTTADGTPTAVCAVTCGTATPSEGPTTIAGVPTGLRTVAMVPTDPPVGGAPGPDVERLAEAVDRAKSGPKDLPLLVIGPGAEKLVDALPGTLPGTTLVCCPPRADSAAAVGVAVAPVSGEATRIFTLSSPHGDEIRVKVREQARAAAVHAGADPHLAEVTSVDESMVAYVGTPTVRVRVRAEGPPRSAWRPSYQRT</sequence>
<evidence type="ECO:0000313" key="3">
    <source>
        <dbReference type="Proteomes" id="UP000019225"/>
    </source>
</evidence>
<dbReference type="KEGG" id="kal:KALB_6630"/>
<gene>
    <name evidence="2" type="ORF">KALB_6630</name>
</gene>
<dbReference type="InterPro" id="IPR008040">
    <property type="entry name" value="Hydant_A_N"/>
</dbReference>
<organism evidence="2 3">
    <name type="scientific">Kutzneria albida DSM 43870</name>
    <dbReference type="NCBI Taxonomy" id="1449976"/>
    <lineage>
        <taxon>Bacteria</taxon>
        <taxon>Bacillati</taxon>
        <taxon>Actinomycetota</taxon>
        <taxon>Actinomycetes</taxon>
        <taxon>Pseudonocardiales</taxon>
        <taxon>Pseudonocardiaceae</taxon>
        <taxon>Kutzneria</taxon>
    </lineage>
</organism>
<accession>W5WP79</accession>
<keyword evidence="3" id="KW-1185">Reference proteome</keyword>
<proteinExistence type="predicted"/>
<reference evidence="2 3" key="1">
    <citation type="journal article" date="2014" name="BMC Genomics">
        <title>Complete genome sequence of producer of the glycopeptide antibiotic Aculeximycin Kutzneria albida DSM 43870T, a representative of minor genus of Pseudonocardiaceae.</title>
        <authorList>
            <person name="Rebets Y."/>
            <person name="Tokovenko B."/>
            <person name="Lushchyk I."/>
            <person name="Ruckert C."/>
            <person name="Zaburannyi N."/>
            <person name="Bechthold A."/>
            <person name="Kalinowski J."/>
            <person name="Luzhetskyy A."/>
        </authorList>
    </citation>
    <scope>NUCLEOTIDE SEQUENCE [LARGE SCALE GENOMIC DNA]</scope>
    <source>
        <strain evidence="2">DSM 43870</strain>
    </source>
</reference>
<dbReference type="Pfam" id="PF05378">
    <property type="entry name" value="Hydant_A_N"/>
    <property type="match status" value="1"/>
</dbReference>
<dbReference type="EMBL" id="CP007155">
    <property type="protein sequence ID" value="AHH99989.1"/>
    <property type="molecule type" value="Genomic_DNA"/>
</dbReference>
<dbReference type="PANTHER" id="PTHR11365">
    <property type="entry name" value="5-OXOPROLINASE RELATED"/>
    <property type="match status" value="1"/>
</dbReference>
<dbReference type="InterPro" id="IPR045079">
    <property type="entry name" value="Oxoprolinase-like"/>
</dbReference>
<dbReference type="GO" id="GO:0016787">
    <property type="term" value="F:hydrolase activity"/>
    <property type="evidence" value="ECO:0007669"/>
    <property type="project" value="InterPro"/>
</dbReference>
<dbReference type="STRING" id="1449976.KALB_6630"/>
<dbReference type="HOGENOM" id="CLU_602465_0_0_11"/>
<name>W5WP79_9PSEU</name>
<dbReference type="RefSeq" id="WP_025359868.1">
    <property type="nucleotide sequence ID" value="NZ_CP007155.1"/>
</dbReference>
<dbReference type="eggNOG" id="COG0145">
    <property type="taxonomic scope" value="Bacteria"/>
</dbReference>
<dbReference type="AlphaFoldDB" id="W5WP79"/>
<dbReference type="PATRIC" id="fig|1449976.3.peg.6657"/>